<evidence type="ECO:0000256" key="5">
    <source>
        <dbReference type="ARBA" id="ARBA00022692"/>
    </source>
</evidence>
<name>A0A6J7E7Y1_9ZZZZ</name>
<dbReference type="Pfam" id="PF01061">
    <property type="entry name" value="ABC2_membrane"/>
    <property type="match status" value="1"/>
</dbReference>
<feature type="compositionally biased region" description="Basic and acidic residues" evidence="8">
    <location>
        <begin position="1"/>
        <end position="10"/>
    </location>
</feature>
<feature type="transmembrane region" description="Helical" evidence="9">
    <location>
        <begin position="87"/>
        <end position="112"/>
    </location>
</feature>
<evidence type="ECO:0000256" key="9">
    <source>
        <dbReference type="SAM" id="Phobius"/>
    </source>
</evidence>
<dbReference type="GO" id="GO:0140359">
    <property type="term" value="F:ABC-type transporter activity"/>
    <property type="evidence" value="ECO:0007669"/>
    <property type="project" value="InterPro"/>
</dbReference>
<accession>A0A6J7E7Y1</accession>
<keyword evidence="5 9" id="KW-0812">Transmembrane</keyword>
<proteinExistence type="predicted"/>
<evidence type="ECO:0000256" key="1">
    <source>
        <dbReference type="ARBA" id="ARBA00004429"/>
    </source>
</evidence>
<evidence type="ECO:0000259" key="10">
    <source>
        <dbReference type="PROSITE" id="PS51012"/>
    </source>
</evidence>
<gene>
    <name evidence="11" type="ORF">UFOPK3423_01051</name>
</gene>
<evidence type="ECO:0000256" key="3">
    <source>
        <dbReference type="ARBA" id="ARBA00022475"/>
    </source>
</evidence>
<dbReference type="PANTHER" id="PTHR30413">
    <property type="entry name" value="INNER MEMBRANE TRANSPORT PERMEASE"/>
    <property type="match status" value="1"/>
</dbReference>
<dbReference type="GO" id="GO:0043190">
    <property type="term" value="C:ATP-binding cassette (ABC) transporter complex"/>
    <property type="evidence" value="ECO:0007669"/>
    <property type="project" value="InterPro"/>
</dbReference>
<feature type="transmembrane region" description="Helical" evidence="9">
    <location>
        <begin position="193"/>
        <end position="212"/>
    </location>
</feature>
<protein>
    <submittedName>
        <fullName evidence="11">Unannotated protein</fullName>
    </submittedName>
</protein>
<dbReference type="PRINTS" id="PR00164">
    <property type="entry name" value="ABC2TRNSPORT"/>
</dbReference>
<feature type="region of interest" description="Disordered" evidence="8">
    <location>
        <begin position="1"/>
        <end position="21"/>
    </location>
</feature>
<dbReference type="AlphaFoldDB" id="A0A6J7E7Y1"/>
<evidence type="ECO:0000256" key="6">
    <source>
        <dbReference type="ARBA" id="ARBA00022989"/>
    </source>
</evidence>
<organism evidence="11">
    <name type="scientific">freshwater metagenome</name>
    <dbReference type="NCBI Taxonomy" id="449393"/>
    <lineage>
        <taxon>unclassified sequences</taxon>
        <taxon>metagenomes</taxon>
        <taxon>ecological metagenomes</taxon>
    </lineage>
</organism>
<dbReference type="InterPro" id="IPR047817">
    <property type="entry name" value="ABC2_TM_bact-type"/>
</dbReference>
<comment type="subcellular location">
    <subcellularLocation>
        <location evidence="1">Cell inner membrane</location>
        <topology evidence="1">Multi-pass membrane protein</topology>
    </subcellularLocation>
</comment>
<evidence type="ECO:0000256" key="7">
    <source>
        <dbReference type="ARBA" id="ARBA00023136"/>
    </source>
</evidence>
<evidence type="ECO:0000256" key="2">
    <source>
        <dbReference type="ARBA" id="ARBA00022448"/>
    </source>
</evidence>
<feature type="transmembrane region" description="Helical" evidence="9">
    <location>
        <begin position="53"/>
        <end position="75"/>
    </location>
</feature>
<reference evidence="11" key="1">
    <citation type="submission" date="2020-05" db="EMBL/GenBank/DDBJ databases">
        <authorList>
            <person name="Chiriac C."/>
            <person name="Salcher M."/>
            <person name="Ghai R."/>
            <person name="Kavagutti S V."/>
        </authorList>
    </citation>
    <scope>NUCLEOTIDE SEQUENCE</scope>
</reference>
<dbReference type="InterPro" id="IPR000412">
    <property type="entry name" value="ABC_2_transport"/>
</dbReference>
<keyword evidence="6 9" id="KW-1133">Transmembrane helix</keyword>
<feature type="transmembrane region" description="Helical" evidence="9">
    <location>
        <begin position="158"/>
        <end position="181"/>
    </location>
</feature>
<feature type="transmembrane region" description="Helical" evidence="9">
    <location>
        <begin position="255"/>
        <end position="275"/>
    </location>
</feature>
<keyword evidence="2" id="KW-0813">Transport</keyword>
<keyword evidence="7 9" id="KW-0472">Membrane</keyword>
<evidence type="ECO:0000256" key="4">
    <source>
        <dbReference type="ARBA" id="ARBA00022519"/>
    </source>
</evidence>
<feature type="transmembrane region" description="Helical" evidence="9">
    <location>
        <begin position="124"/>
        <end position="152"/>
    </location>
</feature>
<sequence>MSAEPVRREPPGPLTDVPGPSMLGGGRRRALELLWIIAVTDFKKTYFGTALGYLWALAKPLLLFGVLLLVFTQIFRIGSDVPDYPVLLLFNIVLFGFFQEATNAAVGSVVAQEAVVRKTQFPRLVIPLSVILTTLFTLGLNLTVVFVFVLAWGVTPTWTWLLFPVLLGLLVALTTGISLLLSALYPRLRDLGIIWSVLATVLFYGTPVLYPLEIVPQGLRDVIALNPLTPLFTLARRWIIDPSSPTLGDLGMGGWRLAVAAAIGVGVCALGLWVFRREASRIAEQL</sequence>
<keyword evidence="4" id="KW-0997">Cell inner membrane</keyword>
<dbReference type="InterPro" id="IPR013525">
    <property type="entry name" value="ABC2_TM"/>
</dbReference>
<feature type="domain" description="ABC transmembrane type-2" evidence="10">
    <location>
        <begin position="51"/>
        <end position="278"/>
    </location>
</feature>
<dbReference type="PROSITE" id="PS51012">
    <property type="entry name" value="ABC_TM2"/>
    <property type="match status" value="1"/>
</dbReference>
<dbReference type="PANTHER" id="PTHR30413:SF8">
    <property type="entry name" value="TRANSPORT PERMEASE PROTEIN"/>
    <property type="match status" value="1"/>
</dbReference>
<keyword evidence="3" id="KW-1003">Cell membrane</keyword>
<dbReference type="EMBL" id="CAFBLQ010000113">
    <property type="protein sequence ID" value="CAB4876924.1"/>
    <property type="molecule type" value="Genomic_DNA"/>
</dbReference>
<dbReference type="GO" id="GO:0015920">
    <property type="term" value="P:lipopolysaccharide transport"/>
    <property type="evidence" value="ECO:0007669"/>
    <property type="project" value="TreeGrafter"/>
</dbReference>
<evidence type="ECO:0000256" key="8">
    <source>
        <dbReference type="SAM" id="MobiDB-lite"/>
    </source>
</evidence>
<evidence type="ECO:0000313" key="11">
    <source>
        <dbReference type="EMBL" id="CAB4876924.1"/>
    </source>
</evidence>